<dbReference type="Proteomes" id="UP000294927">
    <property type="component" value="Unassembled WGS sequence"/>
</dbReference>
<keyword evidence="6 8" id="KW-0234">DNA repair</keyword>
<dbReference type="InterPro" id="IPR014048">
    <property type="entry name" value="MethylDNA_cys_MeTrfase_DNA-bd"/>
</dbReference>
<name>A0A4R7UTV0_9PSEU</name>
<dbReference type="NCBIfam" id="TIGR00589">
    <property type="entry name" value="ogt"/>
    <property type="match status" value="1"/>
</dbReference>
<dbReference type="GO" id="GO:0003908">
    <property type="term" value="F:methylated-DNA-[protein]-cysteine S-methyltransferase activity"/>
    <property type="evidence" value="ECO:0007669"/>
    <property type="project" value="UniProtKB-UniRule"/>
</dbReference>
<dbReference type="InterPro" id="IPR023546">
    <property type="entry name" value="MGMT"/>
</dbReference>
<dbReference type="CDD" id="cd06445">
    <property type="entry name" value="ATase"/>
    <property type="match status" value="1"/>
</dbReference>
<protein>
    <recommendedName>
        <fullName evidence="8">Methylated-DNA--protein-cysteine methyltransferase</fullName>
        <ecNumber evidence="8">2.1.1.63</ecNumber>
    </recommendedName>
    <alternativeName>
        <fullName evidence="8">6-O-methylguanine-DNA methyltransferase</fullName>
        <shortName evidence="8">MGMT</shortName>
    </alternativeName>
    <alternativeName>
        <fullName evidence="8">O-6-methylguanine-DNA-alkyltransferase</fullName>
    </alternativeName>
</protein>
<feature type="domain" description="Methylated-DNA-[protein]-cysteine S-methyltransferase DNA binding" evidence="9">
    <location>
        <begin position="77"/>
        <end position="154"/>
    </location>
</feature>
<organism evidence="11 12">
    <name type="scientific">Actinophytocola oryzae</name>
    <dbReference type="NCBI Taxonomy" id="502181"/>
    <lineage>
        <taxon>Bacteria</taxon>
        <taxon>Bacillati</taxon>
        <taxon>Actinomycetota</taxon>
        <taxon>Actinomycetes</taxon>
        <taxon>Pseudonocardiales</taxon>
        <taxon>Pseudonocardiaceae</taxon>
    </lineage>
</organism>
<evidence type="ECO:0000256" key="4">
    <source>
        <dbReference type="ARBA" id="ARBA00022679"/>
    </source>
</evidence>
<accession>A0A4R7UTV0</accession>
<evidence type="ECO:0000256" key="2">
    <source>
        <dbReference type="ARBA" id="ARBA00022490"/>
    </source>
</evidence>
<dbReference type="InterPro" id="IPR036217">
    <property type="entry name" value="MethylDNA_cys_MeTrfase_DNAb"/>
</dbReference>
<feature type="active site" description="Nucleophile; methyl group acceptor" evidence="8">
    <location>
        <position position="127"/>
    </location>
</feature>
<dbReference type="PANTHER" id="PTHR10815:SF5">
    <property type="entry name" value="METHYLATED-DNA--PROTEIN-CYSTEINE METHYLTRANSFERASE"/>
    <property type="match status" value="1"/>
</dbReference>
<dbReference type="HAMAP" id="MF_00772">
    <property type="entry name" value="OGT"/>
    <property type="match status" value="1"/>
</dbReference>
<dbReference type="SUPFAM" id="SSF53155">
    <property type="entry name" value="Methylated DNA-protein cysteine methyltransferase domain"/>
    <property type="match status" value="1"/>
</dbReference>
<dbReference type="InterPro" id="IPR001497">
    <property type="entry name" value="MethylDNA_cys_MeTrfase_AS"/>
</dbReference>
<dbReference type="GO" id="GO:0006307">
    <property type="term" value="P:DNA alkylation repair"/>
    <property type="evidence" value="ECO:0007669"/>
    <property type="project" value="UniProtKB-UniRule"/>
</dbReference>
<evidence type="ECO:0000259" key="9">
    <source>
        <dbReference type="Pfam" id="PF01035"/>
    </source>
</evidence>
<dbReference type="EC" id="2.1.1.63" evidence="8"/>
<dbReference type="PROSITE" id="PS00374">
    <property type="entry name" value="MGMT"/>
    <property type="match status" value="1"/>
</dbReference>
<dbReference type="Pfam" id="PF01035">
    <property type="entry name" value="DNA_binding_1"/>
    <property type="match status" value="1"/>
</dbReference>
<dbReference type="Gene3D" id="3.30.160.70">
    <property type="entry name" value="Methylated DNA-protein cysteine methyltransferase domain"/>
    <property type="match status" value="1"/>
</dbReference>
<dbReference type="EMBL" id="SOCP01000024">
    <property type="protein sequence ID" value="TDV40098.1"/>
    <property type="molecule type" value="Genomic_DNA"/>
</dbReference>
<dbReference type="FunFam" id="1.10.10.10:FF:000337">
    <property type="entry name" value="Methylated-DNA--protein-cysteine methyltransferase"/>
    <property type="match status" value="1"/>
</dbReference>
<comment type="similarity">
    <text evidence="8">Belongs to the MGMT family.</text>
</comment>
<dbReference type="GO" id="GO:0005737">
    <property type="term" value="C:cytoplasm"/>
    <property type="evidence" value="ECO:0007669"/>
    <property type="project" value="UniProtKB-SubCell"/>
</dbReference>
<dbReference type="InterPro" id="IPR036388">
    <property type="entry name" value="WH-like_DNA-bd_sf"/>
</dbReference>
<keyword evidence="3 8" id="KW-0489">Methyltransferase</keyword>
<dbReference type="GO" id="GO:0032259">
    <property type="term" value="P:methylation"/>
    <property type="evidence" value="ECO:0007669"/>
    <property type="project" value="UniProtKB-KW"/>
</dbReference>
<evidence type="ECO:0000256" key="3">
    <source>
        <dbReference type="ARBA" id="ARBA00022603"/>
    </source>
</evidence>
<sequence>MRTHTVMDSPVGRLTLVATDGVLSGLYMDEQRHRPMADLFGTRDDTKSMAVKEQLEAYFAGTLREFTVPMTFTGTVFQRRVWTELRTIPYGETTTYGELAERLGRPTAARAVGLANGRNPIGIIVPCHRVVGSTGSLTGYGGGLPRKRYLLDFEMGIPSLL</sequence>
<keyword evidence="5 8" id="KW-0227">DNA damage</keyword>
<evidence type="ECO:0000256" key="8">
    <source>
        <dbReference type="HAMAP-Rule" id="MF_00772"/>
    </source>
</evidence>
<dbReference type="InterPro" id="IPR036631">
    <property type="entry name" value="MGMT_N_sf"/>
</dbReference>
<keyword evidence="4 8" id="KW-0808">Transferase</keyword>
<comment type="miscellaneous">
    <text evidence="8">This enzyme catalyzes only one turnover and therefore is not strictly catalytic. According to one definition, an enzyme is a biocatalyst that acts repeatedly and over many reaction cycles.</text>
</comment>
<evidence type="ECO:0000256" key="7">
    <source>
        <dbReference type="ARBA" id="ARBA00049348"/>
    </source>
</evidence>
<dbReference type="Gene3D" id="1.10.10.10">
    <property type="entry name" value="Winged helix-like DNA-binding domain superfamily/Winged helix DNA-binding domain"/>
    <property type="match status" value="1"/>
</dbReference>
<dbReference type="Pfam" id="PF02870">
    <property type="entry name" value="Methyltransf_1N"/>
    <property type="match status" value="1"/>
</dbReference>
<keyword evidence="12" id="KW-1185">Reference proteome</keyword>
<evidence type="ECO:0000313" key="11">
    <source>
        <dbReference type="EMBL" id="TDV40098.1"/>
    </source>
</evidence>
<evidence type="ECO:0000256" key="5">
    <source>
        <dbReference type="ARBA" id="ARBA00022763"/>
    </source>
</evidence>
<evidence type="ECO:0000256" key="1">
    <source>
        <dbReference type="ARBA" id="ARBA00001286"/>
    </source>
</evidence>
<comment type="function">
    <text evidence="8">Involved in the cellular defense against the biological effects of O6-methylguanine (O6-MeG) and O4-methylthymine (O4-MeT) in DNA. Repairs the methylated nucleobase in DNA by stoichiometrically transferring the methyl group to a cysteine residue in the enzyme. This is a suicide reaction: the enzyme is irreversibly inactivated.</text>
</comment>
<comment type="caution">
    <text evidence="11">The sequence shown here is derived from an EMBL/GenBank/DDBJ whole genome shotgun (WGS) entry which is preliminary data.</text>
</comment>
<dbReference type="InterPro" id="IPR008332">
    <property type="entry name" value="MethylG_MeTrfase_N"/>
</dbReference>
<comment type="catalytic activity">
    <reaction evidence="1 8">
        <text>a 4-O-methyl-thymidine in DNA + L-cysteinyl-[protein] = a thymidine in DNA + S-methyl-L-cysteinyl-[protein]</text>
        <dbReference type="Rhea" id="RHEA:53428"/>
        <dbReference type="Rhea" id="RHEA-COMP:10131"/>
        <dbReference type="Rhea" id="RHEA-COMP:10132"/>
        <dbReference type="Rhea" id="RHEA-COMP:13555"/>
        <dbReference type="Rhea" id="RHEA-COMP:13556"/>
        <dbReference type="ChEBI" id="CHEBI:29950"/>
        <dbReference type="ChEBI" id="CHEBI:82612"/>
        <dbReference type="ChEBI" id="CHEBI:137386"/>
        <dbReference type="ChEBI" id="CHEBI:137387"/>
        <dbReference type="EC" id="2.1.1.63"/>
    </reaction>
</comment>
<keyword evidence="2 8" id="KW-0963">Cytoplasm</keyword>
<proteinExistence type="inferred from homology"/>
<dbReference type="PANTHER" id="PTHR10815">
    <property type="entry name" value="METHYLATED-DNA--PROTEIN-CYSTEINE METHYLTRANSFERASE"/>
    <property type="match status" value="1"/>
</dbReference>
<feature type="domain" description="Methylguanine DNA methyltransferase ribonuclease-like" evidence="10">
    <location>
        <begin position="4"/>
        <end position="70"/>
    </location>
</feature>
<evidence type="ECO:0000313" key="12">
    <source>
        <dbReference type="Proteomes" id="UP000294927"/>
    </source>
</evidence>
<comment type="catalytic activity">
    <reaction evidence="7 8">
        <text>a 6-O-methyl-2'-deoxyguanosine in DNA + L-cysteinyl-[protein] = S-methyl-L-cysteinyl-[protein] + a 2'-deoxyguanosine in DNA</text>
        <dbReference type="Rhea" id="RHEA:24000"/>
        <dbReference type="Rhea" id="RHEA-COMP:10131"/>
        <dbReference type="Rhea" id="RHEA-COMP:10132"/>
        <dbReference type="Rhea" id="RHEA-COMP:11367"/>
        <dbReference type="Rhea" id="RHEA-COMP:11368"/>
        <dbReference type="ChEBI" id="CHEBI:29950"/>
        <dbReference type="ChEBI" id="CHEBI:82612"/>
        <dbReference type="ChEBI" id="CHEBI:85445"/>
        <dbReference type="ChEBI" id="CHEBI:85448"/>
        <dbReference type="EC" id="2.1.1.63"/>
    </reaction>
</comment>
<dbReference type="OrthoDB" id="9802228at2"/>
<evidence type="ECO:0000259" key="10">
    <source>
        <dbReference type="Pfam" id="PF02870"/>
    </source>
</evidence>
<dbReference type="SUPFAM" id="SSF46767">
    <property type="entry name" value="Methylated DNA-protein cysteine methyltransferase, C-terminal domain"/>
    <property type="match status" value="1"/>
</dbReference>
<dbReference type="RefSeq" id="WP_133908540.1">
    <property type="nucleotide sequence ID" value="NZ_SOCP01000024.1"/>
</dbReference>
<reference evidence="11 12" key="1">
    <citation type="submission" date="2019-03" db="EMBL/GenBank/DDBJ databases">
        <title>Genomic Encyclopedia of Archaeal and Bacterial Type Strains, Phase II (KMG-II): from individual species to whole genera.</title>
        <authorList>
            <person name="Goeker M."/>
        </authorList>
    </citation>
    <scope>NUCLEOTIDE SEQUENCE [LARGE SCALE GENOMIC DNA]</scope>
    <source>
        <strain evidence="11 12">DSM 45499</strain>
    </source>
</reference>
<dbReference type="AlphaFoldDB" id="A0A4R7UTV0"/>
<gene>
    <name evidence="11" type="ORF">CLV71_124115</name>
</gene>
<comment type="subcellular location">
    <subcellularLocation>
        <location evidence="8">Cytoplasm</location>
    </subcellularLocation>
</comment>
<evidence type="ECO:0000256" key="6">
    <source>
        <dbReference type="ARBA" id="ARBA00023204"/>
    </source>
</evidence>